<organism evidence="1 2">
    <name type="scientific">Candidatus Bacteroides merdigallinarum</name>
    <dbReference type="NCBI Taxonomy" id="2838473"/>
    <lineage>
        <taxon>Bacteria</taxon>
        <taxon>Pseudomonadati</taxon>
        <taxon>Bacteroidota</taxon>
        <taxon>Bacteroidia</taxon>
        <taxon>Bacteroidales</taxon>
        <taxon>Bacteroidaceae</taxon>
        <taxon>Bacteroides</taxon>
    </lineage>
</organism>
<evidence type="ECO:0000313" key="1">
    <source>
        <dbReference type="EMBL" id="HIZ32949.1"/>
    </source>
</evidence>
<dbReference type="AlphaFoldDB" id="A0A9D2J247"/>
<evidence type="ECO:0000313" key="2">
    <source>
        <dbReference type="Proteomes" id="UP000824028"/>
    </source>
</evidence>
<reference evidence="1" key="2">
    <citation type="submission" date="2021-04" db="EMBL/GenBank/DDBJ databases">
        <authorList>
            <person name="Gilroy R."/>
        </authorList>
    </citation>
    <scope>NUCLEOTIDE SEQUENCE</scope>
    <source>
        <strain evidence="1">ChiHjej9B8-1298</strain>
    </source>
</reference>
<evidence type="ECO:0008006" key="3">
    <source>
        <dbReference type="Google" id="ProtNLM"/>
    </source>
</evidence>
<protein>
    <recommendedName>
        <fullName evidence="3">N-acetyltransferase domain-containing protein</fullName>
    </recommendedName>
</protein>
<comment type="caution">
    <text evidence="1">The sequence shown here is derived from an EMBL/GenBank/DDBJ whole genome shotgun (WGS) entry which is preliminary data.</text>
</comment>
<reference evidence="1" key="1">
    <citation type="journal article" date="2021" name="PeerJ">
        <title>Extensive microbial diversity within the chicken gut microbiome revealed by metagenomics and culture.</title>
        <authorList>
            <person name="Gilroy R."/>
            <person name="Ravi A."/>
            <person name="Getino M."/>
            <person name="Pursley I."/>
            <person name="Horton D.L."/>
            <person name="Alikhan N.F."/>
            <person name="Baker D."/>
            <person name="Gharbi K."/>
            <person name="Hall N."/>
            <person name="Watson M."/>
            <person name="Adriaenssens E.M."/>
            <person name="Foster-Nyarko E."/>
            <person name="Jarju S."/>
            <person name="Secka A."/>
            <person name="Antonio M."/>
            <person name="Oren A."/>
            <person name="Chaudhuri R.R."/>
            <person name="La Ragione R."/>
            <person name="Hildebrand F."/>
            <person name="Pallen M.J."/>
        </authorList>
    </citation>
    <scope>NUCLEOTIDE SEQUENCE</scope>
    <source>
        <strain evidence="1">ChiHjej9B8-1298</strain>
    </source>
</reference>
<dbReference type="Proteomes" id="UP000824028">
    <property type="component" value="Unassembled WGS sequence"/>
</dbReference>
<sequence length="136" mass="15763">MHIIELSGTEDELYRLVGPLVMDPAVLKQNYNFPFRTSTRFVWFVAKEDFSDVVLGFLPVECKRSGYVINNYYIRDKNAAMLTALLERVLSAFSGTPLEAVAFREDADTFRAAGFTVEKEWTRYIRMRKEPRHGSR</sequence>
<accession>A0A9D2J247</accession>
<gene>
    <name evidence="1" type="ORF">H9814_05290</name>
</gene>
<proteinExistence type="predicted"/>
<dbReference type="EMBL" id="DXBX01000037">
    <property type="protein sequence ID" value="HIZ32949.1"/>
    <property type="molecule type" value="Genomic_DNA"/>
</dbReference>
<name>A0A9D2J247_9BACE</name>